<dbReference type="InterPro" id="IPR049050">
    <property type="entry name" value="nSTAND3"/>
</dbReference>
<evidence type="ECO:0000259" key="1">
    <source>
        <dbReference type="Pfam" id="PF20720"/>
    </source>
</evidence>
<name>A0ABR5D2W1_9HYPH</name>
<dbReference type="Proteomes" id="UP000032564">
    <property type="component" value="Unassembled WGS sequence"/>
</dbReference>
<keyword evidence="3" id="KW-1185">Reference proteome</keyword>
<evidence type="ECO:0000313" key="3">
    <source>
        <dbReference type="Proteomes" id="UP000032564"/>
    </source>
</evidence>
<protein>
    <recommendedName>
        <fullName evidence="1">Novel STAND NTPase 3 domain-containing protein</fullName>
    </recommendedName>
</protein>
<dbReference type="RefSeq" id="WP_045022162.1">
    <property type="nucleotide sequence ID" value="NZ_CP166106.1"/>
</dbReference>
<comment type="caution">
    <text evidence="2">The sequence shown here is derived from an EMBL/GenBank/DDBJ whole genome shotgun (WGS) entry which is preliminary data.</text>
</comment>
<dbReference type="Pfam" id="PF20720">
    <property type="entry name" value="nSTAND3"/>
    <property type="match status" value="1"/>
</dbReference>
<dbReference type="InterPro" id="IPR027417">
    <property type="entry name" value="P-loop_NTPase"/>
</dbReference>
<evidence type="ECO:0000313" key="2">
    <source>
        <dbReference type="EMBL" id="KJF71397.1"/>
    </source>
</evidence>
<feature type="domain" description="Novel STAND NTPase 3" evidence="1">
    <location>
        <begin position="235"/>
        <end position="357"/>
    </location>
</feature>
<dbReference type="SUPFAM" id="SSF52540">
    <property type="entry name" value="P-loop containing nucleoside triphosphate hydrolases"/>
    <property type="match status" value="1"/>
</dbReference>
<organism evidence="2 3">
    <name type="scientific">Agrobacterium arsenijevicii</name>
    <dbReference type="NCBI Taxonomy" id="1585697"/>
    <lineage>
        <taxon>Bacteria</taxon>
        <taxon>Pseudomonadati</taxon>
        <taxon>Pseudomonadota</taxon>
        <taxon>Alphaproteobacteria</taxon>
        <taxon>Hyphomicrobiales</taxon>
        <taxon>Rhizobiaceae</taxon>
        <taxon>Rhizobium/Agrobacterium group</taxon>
        <taxon>Agrobacterium</taxon>
    </lineage>
</organism>
<sequence length="1326" mass="144909">MMDDKTTSASAGLAGYDYQVDVSIYLALDLMLVRKRLDAITLEPANHEDLAADLKDETQLSAATRIMIGGYPLIVQAKLRHGEPWSDTDLETLLTKGKKRKSPSILLTEDTTLRYLLVTSAATKGVARGLRMGSVGGAWPAKLPTEIGSRLPGLDGRVAVLDGLDEAKLDGQIRDLLQTTCKVPLTHIPNCIKKLRSVALEHMRNGPSVWMRDALEKTITAFGGYLTTAPEVGFFVKPTNWSELQKKLATRYGVIITGSSGTGKTTAAEVLLDELRSAPNGAFKVIRVTGGPEQVWKSKETGRVVFMIEDPWGKYRYHPEQGAWNRDLDRMLNDAHADRQFIVTTRSDVLKESGERLSGRWLVPLETQHYGQRERFRLFDNQVRLLPEDLKAPVDAHRDLTLGRLESPYEIQKFFDGLADDRLPDETVPTFIHRCLGRAHVDAIEDTIVDQVEDRQDTLPAIAVWGLLKALPRLSWEVVPQLADAIGSTDLELEDKIVPLIRFMAAGRNLRQPNDVLSYYHPRVEAGLERIIKKHGGRAARLLGVMVDVLIAVDSHDGADWGHEAATRLVQGAKNDSVRVTVSSGAQAAIDAFVRTRLLTDSDTLQTDLKLAADIGSPTDTITLFARWFGARGETFGLLQNWRETPVSEADASRMAADLDVGVVAGRVVRETLARTHDDFPDDFAERIAVVAGPQTDAFRDAALRMVGFGYETNANVVGKGALIDFAGFETVVDAAIDVNIHLRGDDDGSVWLEIRNGEHSEGYAEHLADMHHDDGDTADNFIRLYVAELRRRSGWSAIVARPRSTELVWGWIQVLGDDGVVPQEGEMVGLADAVSGHRLDARFWDMVRNKWSADLGSRLHDYLKTPGLGEDTRHAVLKTMIVHEPAKGFAWIQAMATVEDLHDVLRVMTDLRALANGYELKVEIPAFAAAALNQAGPYAPLARAVLEETPYALSPTEISQLEALDAAASPDLQLERARLLAAAGRPVRTYVESLLSTAGNEREDIQRATTALSVADAQGLADIVEGALKHRFADVRRDGLRAIATGLVAPLPADILAMAHDRGSGVRKEVVETLGAKPHAAHQATLIGLTEDNWTRAEIYYGEEASYPIAVAAAKLLSQQAPIFADAIETLLARAAVTSDSELRDALLMAVAKQGDFAGRDRLADMALEIGRPALQAAAAEALFLAGDRSPNRAARFEQRLLSGRAPNVAISMALAMGSTGEKTAVLPLARTLYMNPDRSALVVPLLFGALFGEEGLADAIATLLPDEIRERLALAFHGDTLAPRTLLDPLGDFRFRGSVINRLHNFFEPKPKEPIPVFNKGSVG</sequence>
<accession>A0ABR5D2W1</accession>
<proteinExistence type="predicted"/>
<reference evidence="2 3" key="1">
    <citation type="submission" date="2014-12" db="EMBL/GenBank/DDBJ databases">
        <authorList>
            <person name="Kuzmanovic N."/>
            <person name="Pulawska J."/>
            <person name="Obradovic A."/>
        </authorList>
    </citation>
    <scope>NUCLEOTIDE SEQUENCE [LARGE SCALE GENOMIC DNA]</scope>
    <source>
        <strain evidence="2 3">KFB 330</strain>
    </source>
</reference>
<dbReference type="EMBL" id="JWIT01000017">
    <property type="protein sequence ID" value="KJF71397.1"/>
    <property type="molecule type" value="Genomic_DNA"/>
</dbReference>
<gene>
    <name evidence="2" type="ORF">RP75_20895</name>
</gene>